<dbReference type="GO" id="GO:1990904">
    <property type="term" value="C:ribonucleoprotein complex"/>
    <property type="evidence" value="ECO:0007669"/>
    <property type="project" value="UniProtKB-KW"/>
</dbReference>
<dbReference type="InterPro" id="IPR020070">
    <property type="entry name" value="Ribosomal_bL9_N"/>
</dbReference>
<dbReference type="Proteomes" id="UP000307987">
    <property type="component" value="Plastid JFC0032_plastid"/>
</dbReference>
<dbReference type="GO" id="GO:0006412">
    <property type="term" value="P:translation"/>
    <property type="evidence" value="ECO:0007669"/>
    <property type="project" value="InterPro"/>
</dbReference>
<reference evidence="9" key="1">
    <citation type="journal article" date="2017" name="BMC Genomics">
        <title>Complete chloroplast genome of Gracilaria firma (Gracilariaceae, Rhodophyta), with discussion on the use of chloroplast phylogenomics in the subclass Rhodymeniophycidae.</title>
        <authorList>
            <person name="Ng P.K."/>
            <person name="Lin S.M."/>
            <person name="Lim P.E."/>
            <person name="Liu L.C."/>
            <person name="Chen C.M."/>
            <person name="Pai T.W."/>
        </authorList>
    </citation>
    <scope>NUCLEOTIDE SEQUENCE [LARGE SCALE GENOMIC DNA]</scope>
</reference>
<dbReference type="InterPro" id="IPR036791">
    <property type="entry name" value="Ribosomal_bL9_C_sf"/>
</dbReference>
<feature type="domain" description="Ribosomal protein L9" evidence="6">
    <location>
        <begin position="18"/>
        <end position="51"/>
    </location>
</feature>
<keyword evidence="4 8" id="KW-0689">Ribosomal protein</keyword>
<gene>
    <name evidence="8" type="primary">rpl9</name>
</gene>
<name>A0A0G4KBV1_9FLOR</name>
<dbReference type="AlphaFoldDB" id="A0A0G4KBV1"/>
<protein>
    <submittedName>
        <fullName evidence="8">Ribosomal protein L9</fullName>
    </submittedName>
</protein>
<dbReference type="NCBIfam" id="TIGR00158">
    <property type="entry name" value="L9"/>
    <property type="match status" value="1"/>
</dbReference>
<evidence type="ECO:0000259" key="7">
    <source>
        <dbReference type="Pfam" id="PF03948"/>
    </source>
</evidence>
<dbReference type="InterPro" id="IPR020069">
    <property type="entry name" value="Ribosomal_bL9_C"/>
</dbReference>
<dbReference type="Gene3D" id="3.10.430.100">
    <property type="entry name" value="Ribosomal protein L9, C-terminal domain"/>
    <property type="match status" value="1"/>
</dbReference>
<evidence type="ECO:0000256" key="5">
    <source>
        <dbReference type="ARBA" id="ARBA00023274"/>
    </source>
</evidence>
<comment type="similarity">
    <text evidence="1">Belongs to the bacterial ribosomal protein bL9 family.</text>
</comment>
<evidence type="ECO:0000256" key="1">
    <source>
        <dbReference type="ARBA" id="ARBA00010605"/>
    </source>
</evidence>
<dbReference type="Pfam" id="PF03948">
    <property type="entry name" value="Ribosomal_L9_C"/>
    <property type="match status" value="1"/>
</dbReference>
<accession>A0A0G4KBV1</accession>
<evidence type="ECO:0000313" key="8">
    <source>
        <dbReference type="EMBL" id="CRF40199.1"/>
    </source>
</evidence>
<keyword evidence="8" id="KW-0934">Plastid</keyword>
<evidence type="ECO:0000256" key="4">
    <source>
        <dbReference type="ARBA" id="ARBA00022980"/>
    </source>
</evidence>
<dbReference type="GO" id="GO:0005840">
    <property type="term" value="C:ribosome"/>
    <property type="evidence" value="ECO:0007669"/>
    <property type="project" value="UniProtKB-KW"/>
</dbReference>
<dbReference type="GO" id="GO:0019843">
    <property type="term" value="F:rRNA binding"/>
    <property type="evidence" value="ECO:0007669"/>
    <property type="project" value="UniProtKB-KW"/>
</dbReference>
<keyword evidence="3" id="KW-0694">RNA-binding</keyword>
<keyword evidence="5" id="KW-0687">Ribonucleoprotein</keyword>
<sequence>MKKRVQIIIKNNDFKKEHQGKIVSVSRGYAFNYLIPNGIANLATKNEIKHYQMFSEIAKKQEEANSIIIRKIKDRVEQISKITIYRKIGDNQLIFGSIKEKDLINWIYKYSKIKFEKKQIQINSINNVDINLIRIQIKQNIVATIKLCIIPYNT</sequence>
<geneLocation type="plastid" evidence="8"/>
<organism evidence="8 9">
    <name type="scientific">Laurencia snackeyi</name>
    <dbReference type="NCBI Taxonomy" id="1858662"/>
    <lineage>
        <taxon>Eukaryota</taxon>
        <taxon>Rhodophyta</taxon>
        <taxon>Florideophyceae</taxon>
        <taxon>Rhodymeniophycidae</taxon>
        <taxon>Ceramiales</taxon>
        <taxon>Rhodomelaceae</taxon>
        <taxon>Laurencieae</taxon>
        <taxon>Laurencia</taxon>
    </lineage>
</organism>
<proteinExistence type="inferred from homology"/>
<evidence type="ECO:0000259" key="6">
    <source>
        <dbReference type="Pfam" id="PF01281"/>
    </source>
</evidence>
<keyword evidence="2" id="KW-0699">rRNA-binding</keyword>
<feature type="domain" description="Large ribosomal subunit protein bL9 C-terminal" evidence="7">
    <location>
        <begin position="71"/>
        <end position="149"/>
    </location>
</feature>
<dbReference type="EMBL" id="LN833431">
    <property type="protein sequence ID" value="CRF40199.1"/>
    <property type="molecule type" value="Genomic_DNA"/>
</dbReference>
<dbReference type="SUPFAM" id="SSF55658">
    <property type="entry name" value="L9 N-domain-like"/>
    <property type="match status" value="1"/>
</dbReference>
<evidence type="ECO:0000256" key="2">
    <source>
        <dbReference type="ARBA" id="ARBA00022730"/>
    </source>
</evidence>
<dbReference type="SUPFAM" id="SSF55653">
    <property type="entry name" value="Ribosomal protein L9 C-domain"/>
    <property type="match status" value="1"/>
</dbReference>
<dbReference type="GO" id="GO:0003735">
    <property type="term" value="F:structural constituent of ribosome"/>
    <property type="evidence" value="ECO:0007669"/>
    <property type="project" value="InterPro"/>
</dbReference>
<dbReference type="Gene3D" id="3.40.5.10">
    <property type="entry name" value="Ribosomal protein L9, N-terminal domain"/>
    <property type="match status" value="1"/>
</dbReference>
<dbReference type="Pfam" id="PF01281">
    <property type="entry name" value="Ribosomal_L9_N"/>
    <property type="match status" value="1"/>
</dbReference>
<dbReference type="InterPro" id="IPR020594">
    <property type="entry name" value="Ribosomal_bL9_bac/chp"/>
</dbReference>
<evidence type="ECO:0000313" key="9">
    <source>
        <dbReference type="Proteomes" id="UP000307987"/>
    </source>
</evidence>
<dbReference type="InterPro" id="IPR036935">
    <property type="entry name" value="Ribosomal_bL9_N_sf"/>
</dbReference>
<evidence type="ECO:0000256" key="3">
    <source>
        <dbReference type="ARBA" id="ARBA00022884"/>
    </source>
</evidence>
<dbReference type="InterPro" id="IPR009027">
    <property type="entry name" value="Ribosomal_bL9/RNase_H1_N"/>
</dbReference>